<keyword evidence="1" id="KW-0805">Transcription regulation</keyword>
<dbReference type="PANTHER" id="PTHR33204:SF29">
    <property type="entry name" value="TRANSCRIPTIONAL REGULATOR"/>
    <property type="match status" value="1"/>
</dbReference>
<feature type="domain" description="HTH hxlR-type" evidence="4">
    <location>
        <begin position="11"/>
        <end position="110"/>
    </location>
</feature>
<dbReference type="Pfam" id="PF01638">
    <property type="entry name" value="HxlR"/>
    <property type="match status" value="1"/>
</dbReference>
<dbReference type="GO" id="GO:0003677">
    <property type="term" value="F:DNA binding"/>
    <property type="evidence" value="ECO:0007669"/>
    <property type="project" value="UniProtKB-KW"/>
</dbReference>
<organism evidence="5 6">
    <name type="scientific">Desulfitobacterium dehalogenans</name>
    <dbReference type="NCBI Taxonomy" id="36854"/>
    <lineage>
        <taxon>Bacteria</taxon>
        <taxon>Bacillati</taxon>
        <taxon>Bacillota</taxon>
        <taxon>Clostridia</taxon>
        <taxon>Eubacteriales</taxon>
        <taxon>Desulfitobacteriaceae</taxon>
        <taxon>Desulfitobacterium</taxon>
    </lineage>
</organism>
<dbReference type="AlphaFoldDB" id="A0A7C6Z6M3"/>
<evidence type="ECO:0000259" key="4">
    <source>
        <dbReference type="PROSITE" id="PS51118"/>
    </source>
</evidence>
<dbReference type="Proteomes" id="UP000553059">
    <property type="component" value="Unassembled WGS sequence"/>
</dbReference>
<dbReference type="PANTHER" id="PTHR33204">
    <property type="entry name" value="TRANSCRIPTIONAL REGULATOR, MARR FAMILY"/>
    <property type="match status" value="1"/>
</dbReference>
<comment type="caution">
    <text evidence="5">The sequence shown here is derived from an EMBL/GenBank/DDBJ whole genome shotgun (WGS) entry which is preliminary data.</text>
</comment>
<accession>A0A7C6Z6M3</accession>
<protein>
    <submittedName>
        <fullName evidence="5">Helix-turn-helix transcriptional regulator</fullName>
    </submittedName>
</protein>
<evidence type="ECO:0000256" key="2">
    <source>
        <dbReference type="ARBA" id="ARBA00023125"/>
    </source>
</evidence>
<dbReference type="SUPFAM" id="SSF46785">
    <property type="entry name" value="Winged helix' DNA-binding domain"/>
    <property type="match status" value="1"/>
</dbReference>
<dbReference type="Gene3D" id="1.10.10.10">
    <property type="entry name" value="Winged helix-like DNA-binding domain superfamily/Winged helix DNA-binding domain"/>
    <property type="match status" value="1"/>
</dbReference>
<evidence type="ECO:0000256" key="3">
    <source>
        <dbReference type="ARBA" id="ARBA00023163"/>
    </source>
</evidence>
<sequence>MDNKNEVNYSCPIEYTMNLIAGKWKLVILWHLSQEKVMRYGEIKKSLNNITHKMLSQQLKELEADGFIHRKAYSQIPPKVEYSLTSLGESFFPILESISKWGKHHFEENEK</sequence>
<dbReference type="InterPro" id="IPR036388">
    <property type="entry name" value="WH-like_DNA-bd_sf"/>
</dbReference>
<proteinExistence type="predicted"/>
<keyword evidence="3" id="KW-0804">Transcription</keyword>
<evidence type="ECO:0000313" key="6">
    <source>
        <dbReference type="Proteomes" id="UP000553059"/>
    </source>
</evidence>
<dbReference type="InterPro" id="IPR002577">
    <property type="entry name" value="HTH_HxlR"/>
</dbReference>
<reference evidence="5 6" key="1">
    <citation type="journal article" date="2020" name="Biotechnol. Biofuels">
        <title>New insights from the biogas microbiome by comprehensive genome-resolved metagenomics of nearly 1600 species originating from multiple anaerobic digesters.</title>
        <authorList>
            <person name="Campanaro S."/>
            <person name="Treu L."/>
            <person name="Rodriguez-R L.M."/>
            <person name="Kovalovszki A."/>
            <person name="Ziels R.M."/>
            <person name="Maus I."/>
            <person name="Zhu X."/>
            <person name="Kougias P.G."/>
            <person name="Basile A."/>
            <person name="Luo G."/>
            <person name="Schluter A."/>
            <person name="Konstantinidis K.T."/>
            <person name="Angelidaki I."/>
        </authorList>
    </citation>
    <scope>NUCLEOTIDE SEQUENCE [LARGE SCALE GENOMIC DNA]</scope>
    <source>
        <strain evidence="5">AS05jafATM_4</strain>
    </source>
</reference>
<name>A0A7C6Z6M3_9FIRM</name>
<dbReference type="PROSITE" id="PS51118">
    <property type="entry name" value="HTH_HXLR"/>
    <property type="match status" value="1"/>
</dbReference>
<evidence type="ECO:0000256" key="1">
    <source>
        <dbReference type="ARBA" id="ARBA00023015"/>
    </source>
</evidence>
<gene>
    <name evidence="5" type="ORF">GX523_16385</name>
</gene>
<dbReference type="InterPro" id="IPR036390">
    <property type="entry name" value="WH_DNA-bd_sf"/>
</dbReference>
<keyword evidence="2" id="KW-0238">DNA-binding</keyword>
<evidence type="ECO:0000313" key="5">
    <source>
        <dbReference type="EMBL" id="HHY28282.1"/>
    </source>
</evidence>
<dbReference type="EMBL" id="DUTF01000349">
    <property type="protein sequence ID" value="HHY28282.1"/>
    <property type="molecule type" value="Genomic_DNA"/>
</dbReference>